<dbReference type="PANTHER" id="PTHR43540">
    <property type="entry name" value="PEROXYUREIDOACRYLATE/UREIDOACRYLATE AMIDOHYDROLASE-RELATED"/>
    <property type="match status" value="1"/>
</dbReference>
<evidence type="ECO:0000259" key="2">
    <source>
        <dbReference type="Pfam" id="PF00857"/>
    </source>
</evidence>
<organism evidence="3 4">
    <name type="scientific">Mesorhizobium alhagi CCNWXJ12-2</name>
    <dbReference type="NCBI Taxonomy" id="1107882"/>
    <lineage>
        <taxon>Bacteria</taxon>
        <taxon>Pseudomonadati</taxon>
        <taxon>Pseudomonadota</taxon>
        <taxon>Alphaproteobacteria</taxon>
        <taxon>Hyphomicrobiales</taxon>
        <taxon>Phyllobacteriaceae</taxon>
        <taxon>Allomesorhizobium</taxon>
    </lineage>
</organism>
<dbReference type="SUPFAM" id="SSF52499">
    <property type="entry name" value="Isochorismatase-like hydrolases"/>
    <property type="match status" value="1"/>
</dbReference>
<keyword evidence="1 3" id="KW-0378">Hydrolase</keyword>
<dbReference type="EMBL" id="AHAM01000027">
    <property type="protein sequence ID" value="EHK58654.1"/>
    <property type="molecule type" value="Genomic_DNA"/>
</dbReference>
<feature type="domain" description="Isochorismatase-like" evidence="2">
    <location>
        <begin position="18"/>
        <end position="194"/>
    </location>
</feature>
<evidence type="ECO:0000313" key="4">
    <source>
        <dbReference type="Proteomes" id="UP000003250"/>
    </source>
</evidence>
<dbReference type="RefSeq" id="WP_008834268.1">
    <property type="nucleotide sequence ID" value="NZ_AHAM01000027.1"/>
</dbReference>
<proteinExistence type="predicted"/>
<name>H0HKF6_9HYPH</name>
<dbReference type="GO" id="GO:0016787">
    <property type="term" value="F:hydrolase activity"/>
    <property type="evidence" value="ECO:0007669"/>
    <property type="project" value="UniProtKB-KW"/>
</dbReference>
<dbReference type="OrthoDB" id="9811489at2"/>
<protein>
    <submittedName>
        <fullName evidence="3">Isochorismatase hydrolase</fullName>
    </submittedName>
</protein>
<dbReference type="InterPro" id="IPR000868">
    <property type="entry name" value="Isochorismatase-like_dom"/>
</dbReference>
<gene>
    <name evidence="3" type="ORF">MAXJ12_03058</name>
</gene>
<evidence type="ECO:0000313" key="3">
    <source>
        <dbReference type="EMBL" id="EHK58654.1"/>
    </source>
</evidence>
<dbReference type="Pfam" id="PF00857">
    <property type="entry name" value="Isochorismatase"/>
    <property type="match status" value="1"/>
</dbReference>
<dbReference type="Proteomes" id="UP000003250">
    <property type="component" value="Unassembled WGS sequence"/>
</dbReference>
<dbReference type="CDD" id="cd00431">
    <property type="entry name" value="cysteine_hydrolases"/>
    <property type="match status" value="1"/>
</dbReference>
<evidence type="ECO:0000256" key="1">
    <source>
        <dbReference type="ARBA" id="ARBA00022801"/>
    </source>
</evidence>
<reference evidence="3 4" key="1">
    <citation type="journal article" date="2012" name="J. Bacteriol.">
        <title>Draft Genome Sequence of Mesorhizobium alhagi CCNWXJ12-2T, a Novel Salt-Resistant Species Isolated from the Desert of Northwestern China.</title>
        <authorList>
            <person name="Zhou M."/>
            <person name="Chen W."/>
            <person name="Chen H."/>
            <person name="Wei G."/>
        </authorList>
    </citation>
    <scope>NUCLEOTIDE SEQUENCE [LARGE SCALE GENOMIC DNA]</scope>
    <source>
        <strain evidence="3 4">CCNWXJ12-2</strain>
    </source>
</reference>
<sequence>MGDRPPTLRDDPLGPRCVHVCVDMQSMFGEGTDWALPWMKRVLPNIVDICERHAGDTVFTRFIPARRVGDGHGTWRRYYERWASMTIERIGADMIDLVPELKRFAPPAEIVDKPVYSPWLGSDLHARLRARDADTLIITGGETDVCVLSTVLGAVDLGYRTIIVQDALCSSSDEQHDALLDLYSNRYGQHIETATTGEILERWVPSG</sequence>
<keyword evidence="4" id="KW-1185">Reference proteome</keyword>
<dbReference type="PATRIC" id="fig|1107882.3.peg.604"/>
<dbReference type="InterPro" id="IPR050272">
    <property type="entry name" value="Isochorismatase-like_hydrls"/>
</dbReference>
<dbReference type="InterPro" id="IPR036380">
    <property type="entry name" value="Isochorismatase-like_sf"/>
</dbReference>
<dbReference type="Gene3D" id="3.40.50.850">
    <property type="entry name" value="Isochorismatase-like"/>
    <property type="match status" value="1"/>
</dbReference>
<dbReference type="PANTHER" id="PTHR43540:SF6">
    <property type="entry name" value="ISOCHORISMATASE-LIKE DOMAIN-CONTAINING PROTEIN"/>
    <property type="match status" value="1"/>
</dbReference>
<accession>H0HKF6</accession>
<dbReference type="AlphaFoldDB" id="H0HKF6"/>